<dbReference type="Proteomes" id="UP000477680">
    <property type="component" value="Chromosome"/>
</dbReference>
<keyword evidence="2" id="KW-0378">Hydrolase</keyword>
<dbReference type="InterPro" id="IPR007431">
    <property type="entry name" value="ACP_PD"/>
</dbReference>
<dbReference type="EMBL" id="CP048711">
    <property type="protein sequence ID" value="QIB67389.1"/>
    <property type="molecule type" value="Genomic_DNA"/>
</dbReference>
<accession>A0A6C0U7R5</accession>
<evidence type="ECO:0000313" key="5">
    <source>
        <dbReference type="EMBL" id="QIB67389.1"/>
    </source>
</evidence>
<evidence type="ECO:0000313" key="6">
    <source>
        <dbReference type="Proteomes" id="UP000477680"/>
    </source>
</evidence>
<organism evidence="5 6">
    <name type="scientific">Kineobactrum salinum</name>
    <dbReference type="NCBI Taxonomy" id="2708301"/>
    <lineage>
        <taxon>Bacteria</taxon>
        <taxon>Pseudomonadati</taxon>
        <taxon>Pseudomonadota</taxon>
        <taxon>Gammaproteobacteria</taxon>
        <taxon>Cellvibrionales</taxon>
        <taxon>Halieaceae</taxon>
        <taxon>Kineobactrum</taxon>
    </lineage>
</organism>
<dbReference type="PANTHER" id="PTHR38764:SF1">
    <property type="entry name" value="ACYL CARRIER PROTEIN PHOSPHODIESTERASE"/>
    <property type="match status" value="1"/>
</dbReference>
<proteinExistence type="predicted"/>
<reference evidence="5 6" key="1">
    <citation type="submission" date="2020-02" db="EMBL/GenBank/DDBJ databases">
        <title>Genome sequencing for Kineobactrum sp. M2.</title>
        <authorList>
            <person name="Park S.-J."/>
        </authorList>
    </citation>
    <scope>NUCLEOTIDE SEQUENCE [LARGE SCALE GENOMIC DNA]</scope>
    <source>
        <strain evidence="5 6">M2</strain>
    </source>
</reference>
<dbReference type="KEGG" id="kim:G3T16_20335"/>
<dbReference type="RefSeq" id="WP_163496816.1">
    <property type="nucleotide sequence ID" value="NZ_CP048711.1"/>
</dbReference>
<dbReference type="Pfam" id="PF04336">
    <property type="entry name" value="ACP_PD"/>
    <property type="match status" value="1"/>
</dbReference>
<protein>
    <submittedName>
        <fullName evidence="5">DUF479 domain-containing protein</fullName>
    </submittedName>
</protein>
<gene>
    <name evidence="5" type="ORF">G3T16_20335</name>
</gene>
<keyword evidence="3" id="KW-0443">Lipid metabolism</keyword>
<keyword evidence="6" id="KW-1185">Reference proteome</keyword>
<keyword evidence="1" id="KW-0444">Lipid biosynthesis</keyword>
<dbReference type="AlphaFoldDB" id="A0A6C0U7R5"/>
<evidence type="ECO:0000256" key="4">
    <source>
        <dbReference type="ARBA" id="ARBA00023160"/>
    </source>
</evidence>
<dbReference type="GO" id="GO:0006633">
    <property type="term" value="P:fatty acid biosynthetic process"/>
    <property type="evidence" value="ECO:0007669"/>
    <property type="project" value="UniProtKB-KW"/>
</dbReference>
<dbReference type="GO" id="GO:0008770">
    <property type="term" value="F:[acyl-carrier-protein] phosphodiesterase activity"/>
    <property type="evidence" value="ECO:0007669"/>
    <property type="project" value="InterPro"/>
</dbReference>
<evidence type="ECO:0000256" key="3">
    <source>
        <dbReference type="ARBA" id="ARBA00023098"/>
    </source>
</evidence>
<name>A0A6C0U7R5_9GAMM</name>
<evidence type="ECO:0000256" key="2">
    <source>
        <dbReference type="ARBA" id="ARBA00022801"/>
    </source>
</evidence>
<dbReference type="PANTHER" id="PTHR38764">
    <property type="entry name" value="ACYL CARRIER PROTEIN PHOSPHODIESTERASE"/>
    <property type="match status" value="1"/>
</dbReference>
<sequence length="195" mass="22223">MNHLAHALLAGTDPESLVGNIAGDFVRGRLQTLPVSDGVRAGIQLHRQVDVYTDAHAVPARLRDLFRPGMRRYAGIILDVAFDHFLCVHWHRFSGQGRREFIDGVYATLTEHGTSLPEELAALLPRLIEVDWLDRCISLDGVEQTLCRIAARLRRGSPLPGPWRILNSITPRWRRAFCNSFRTWWHSRLCVLTRI</sequence>
<evidence type="ECO:0000256" key="1">
    <source>
        <dbReference type="ARBA" id="ARBA00022516"/>
    </source>
</evidence>
<keyword evidence="4" id="KW-0276">Fatty acid metabolism</keyword>
<dbReference type="PIRSF" id="PIRSF011489">
    <property type="entry name" value="DUF479"/>
    <property type="match status" value="1"/>
</dbReference>
<keyword evidence="4" id="KW-0275">Fatty acid biosynthesis</keyword>